<keyword evidence="5 7" id="KW-0560">Oxidoreductase</keyword>
<evidence type="ECO:0000313" key="9">
    <source>
        <dbReference type="EMBL" id="MBF4693083.1"/>
    </source>
</evidence>
<dbReference type="PROSITE" id="PS01223">
    <property type="entry name" value="PROA"/>
    <property type="match status" value="1"/>
</dbReference>
<reference evidence="9 10" key="1">
    <citation type="submission" date="2020-11" db="EMBL/GenBank/DDBJ databases">
        <title>Fusibacter basophilias sp. nov.</title>
        <authorList>
            <person name="Qiu D."/>
        </authorList>
    </citation>
    <scope>NUCLEOTIDE SEQUENCE [LARGE SCALE GENOMIC DNA]</scope>
    <source>
        <strain evidence="9 10">Q10-2</strain>
    </source>
</reference>
<comment type="similarity">
    <text evidence="7">Belongs to the gamma-glutamyl phosphate reductase family.</text>
</comment>
<accession>A0ABR9ZRJ7</accession>
<dbReference type="GO" id="GO:0004350">
    <property type="term" value="F:glutamate-5-semialdehyde dehydrogenase activity"/>
    <property type="evidence" value="ECO:0007669"/>
    <property type="project" value="UniProtKB-EC"/>
</dbReference>
<comment type="pathway">
    <text evidence="1 7">Amino-acid biosynthesis; L-proline biosynthesis; L-glutamate 5-semialdehyde from L-glutamate: step 2/2.</text>
</comment>
<dbReference type="EC" id="1.2.1.41" evidence="7"/>
<keyword evidence="4 7" id="KW-0521">NADP</keyword>
<evidence type="ECO:0000256" key="5">
    <source>
        <dbReference type="ARBA" id="ARBA00023002"/>
    </source>
</evidence>
<dbReference type="SUPFAM" id="SSF53720">
    <property type="entry name" value="ALDH-like"/>
    <property type="match status" value="1"/>
</dbReference>
<dbReference type="HAMAP" id="MF_00412">
    <property type="entry name" value="ProA"/>
    <property type="match status" value="1"/>
</dbReference>
<dbReference type="InterPro" id="IPR015590">
    <property type="entry name" value="Aldehyde_DH_dom"/>
</dbReference>
<dbReference type="InterPro" id="IPR016161">
    <property type="entry name" value="Ald_DH/histidinol_DH"/>
</dbReference>
<comment type="function">
    <text evidence="7">Catalyzes the NADPH-dependent reduction of L-glutamate 5-phosphate into L-glutamate 5-semialdehyde and phosphate. The product spontaneously undergoes cyclization to form 1-pyrroline-5-carboxylate.</text>
</comment>
<evidence type="ECO:0000256" key="4">
    <source>
        <dbReference type="ARBA" id="ARBA00022857"/>
    </source>
</evidence>
<dbReference type="InterPro" id="IPR000965">
    <property type="entry name" value="GPR_dom"/>
</dbReference>
<dbReference type="EMBL" id="JADKNH010000004">
    <property type="protein sequence ID" value="MBF4693083.1"/>
    <property type="molecule type" value="Genomic_DNA"/>
</dbReference>
<evidence type="ECO:0000256" key="2">
    <source>
        <dbReference type="ARBA" id="ARBA00022605"/>
    </source>
</evidence>
<dbReference type="InterPro" id="IPR020593">
    <property type="entry name" value="G-glutamylP_reductase_CS"/>
</dbReference>
<comment type="subcellular location">
    <subcellularLocation>
        <location evidence="7">Cytoplasm</location>
    </subcellularLocation>
</comment>
<dbReference type="Gene3D" id="3.40.309.10">
    <property type="entry name" value="Aldehyde Dehydrogenase, Chain A, domain 2"/>
    <property type="match status" value="1"/>
</dbReference>
<keyword evidence="7" id="KW-0963">Cytoplasm</keyword>
<evidence type="ECO:0000313" key="10">
    <source>
        <dbReference type="Proteomes" id="UP000614200"/>
    </source>
</evidence>
<evidence type="ECO:0000259" key="8">
    <source>
        <dbReference type="Pfam" id="PF00171"/>
    </source>
</evidence>
<keyword evidence="3 7" id="KW-0641">Proline biosynthesis</keyword>
<dbReference type="Gene3D" id="3.40.605.10">
    <property type="entry name" value="Aldehyde Dehydrogenase, Chain A, domain 1"/>
    <property type="match status" value="1"/>
</dbReference>
<comment type="caution">
    <text evidence="9">The sequence shown here is derived from an EMBL/GenBank/DDBJ whole genome shotgun (WGS) entry which is preliminary data.</text>
</comment>
<evidence type="ECO:0000256" key="7">
    <source>
        <dbReference type="HAMAP-Rule" id="MF_00412"/>
    </source>
</evidence>
<sequence length="419" mass="46036">MLEQMGFEAKEAAIRLRTLSSADKNRLLQAIGKQLLAFESKILAANELDMKNAKQAGTSDAMLDRLKLDSKRIQDMIKGIEQTVALKDPVGSLDKMWLNDAGLNIGAKRVPLGVIGIIYESRPNVTVDAAALCLKTGNAVILKGGKEAVNTNIVLIEAIQEALKFRSLPVSCVQLIPSSDRELIKLFLGLKFLDCVIPRGGAGLIQFVLENAKVPVIETGTGNCHIFVDHQYPVDNARDIIINAKVQKPGACNAVETVLLHEKNLESHLIPIIESLRLENVKLAVCEKCYDHLSNLNKLGDDISLATESDWETEYLDYKLAIKAVSNIKEAIEHIEIFSTHHSEAILTENYANSEYFLNHVDSAAVYVNASTRFTDGNQFGFGAEIGISTQKLHARGPMGLEALTTIKYIIYGQGQIRD</sequence>
<dbReference type="InterPro" id="IPR012134">
    <property type="entry name" value="Glu-5-SA_DH"/>
</dbReference>
<dbReference type="PANTHER" id="PTHR11063:SF8">
    <property type="entry name" value="DELTA-1-PYRROLINE-5-CARBOXYLATE SYNTHASE"/>
    <property type="match status" value="1"/>
</dbReference>
<proteinExistence type="inferred from homology"/>
<dbReference type="NCBIfam" id="NF001221">
    <property type="entry name" value="PRK00197.1"/>
    <property type="match status" value="1"/>
</dbReference>
<feature type="domain" description="Aldehyde dehydrogenase" evidence="8">
    <location>
        <begin position="9"/>
        <end position="268"/>
    </location>
</feature>
<dbReference type="NCBIfam" id="TIGR00407">
    <property type="entry name" value="proA"/>
    <property type="match status" value="1"/>
</dbReference>
<gene>
    <name evidence="7" type="primary">proA</name>
    <name evidence="9" type="ORF">ISU02_08125</name>
</gene>
<dbReference type="CDD" id="cd07079">
    <property type="entry name" value="ALDH_F18-19_ProA-GPR"/>
    <property type="match status" value="1"/>
</dbReference>
<dbReference type="Proteomes" id="UP000614200">
    <property type="component" value="Unassembled WGS sequence"/>
</dbReference>
<dbReference type="PANTHER" id="PTHR11063">
    <property type="entry name" value="GLUTAMATE SEMIALDEHYDE DEHYDROGENASE"/>
    <property type="match status" value="1"/>
</dbReference>
<evidence type="ECO:0000256" key="6">
    <source>
        <dbReference type="ARBA" id="ARBA00049024"/>
    </source>
</evidence>
<evidence type="ECO:0000256" key="3">
    <source>
        <dbReference type="ARBA" id="ARBA00022650"/>
    </source>
</evidence>
<name>A0ABR9ZRJ7_9FIRM</name>
<keyword evidence="10" id="KW-1185">Reference proteome</keyword>
<dbReference type="PIRSF" id="PIRSF000151">
    <property type="entry name" value="GPR"/>
    <property type="match status" value="1"/>
</dbReference>
<evidence type="ECO:0000256" key="1">
    <source>
        <dbReference type="ARBA" id="ARBA00004985"/>
    </source>
</evidence>
<comment type="catalytic activity">
    <reaction evidence="6 7">
        <text>L-glutamate 5-semialdehyde + phosphate + NADP(+) = L-glutamyl 5-phosphate + NADPH + H(+)</text>
        <dbReference type="Rhea" id="RHEA:19541"/>
        <dbReference type="ChEBI" id="CHEBI:15378"/>
        <dbReference type="ChEBI" id="CHEBI:43474"/>
        <dbReference type="ChEBI" id="CHEBI:57783"/>
        <dbReference type="ChEBI" id="CHEBI:58066"/>
        <dbReference type="ChEBI" id="CHEBI:58274"/>
        <dbReference type="ChEBI" id="CHEBI:58349"/>
        <dbReference type="EC" id="1.2.1.41"/>
    </reaction>
</comment>
<organism evidence="9 10">
    <name type="scientific">Fusibacter ferrireducens</name>
    <dbReference type="NCBI Taxonomy" id="2785058"/>
    <lineage>
        <taxon>Bacteria</taxon>
        <taxon>Bacillati</taxon>
        <taxon>Bacillota</taxon>
        <taxon>Clostridia</taxon>
        <taxon>Eubacteriales</taxon>
        <taxon>Eubacteriales Family XII. Incertae Sedis</taxon>
        <taxon>Fusibacter</taxon>
    </lineage>
</organism>
<keyword evidence="2 7" id="KW-0028">Amino-acid biosynthesis</keyword>
<dbReference type="InterPro" id="IPR016162">
    <property type="entry name" value="Ald_DH_N"/>
</dbReference>
<protein>
    <recommendedName>
        <fullName evidence="7">Gamma-glutamyl phosphate reductase</fullName>
        <shortName evidence="7">GPR</shortName>
        <ecNumber evidence="7">1.2.1.41</ecNumber>
    </recommendedName>
    <alternativeName>
        <fullName evidence="7">Glutamate-5-semialdehyde dehydrogenase</fullName>
    </alternativeName>
    <alternativeName>
        <fullName evidence="7">Glutamyl-gamma-semialdehyde dehydrogenase</fullName>
        <shortName evidence="7">GSA dehydrogenase</shortName>
    </alternativeName>
</protein>
<dbReference type="Pfam" id="PF00171">
    <property type="entry name" value="Aldedh"/>
    <property type="match status" value="1"/>
</dbReference>
<dbReference type="InterPro" id="IPR016163">
    <property type="entry name" value="Ald_DH_C"/>
</dbReference>